<protein>
    <submittedName>
        <fullName evidence="1">Uncharacterized protein</fullName>
    </submittedName>
</protein>
<dbReference type="Proteomes" id="UP001319874">
    <property type="component" value="Chromosome 4"/>
</dbReference>
<dbReference type="RefSeq" id="WP_229517588.1">
    <property type="nucleotide sequence ID" value="NZ_AP024958.1"/>
</dbReference>
<gene>
    <name evidence="1" type="ORF">PTKU64_81700</name>
</gene>
<keyword evidence="2" id="KW-1185">Reference proteome</keyword>
<evidence type="ECO:0000313" key="2">
    <source>
        <dbReference type="Proteomes" id="UP001319874"/>
    </source>
</evidence>
<organism evidence="1 2">
    <name type="scientific">Paraburkholderia terrae</name>
    <dbReference type="NCBI Taxonomy" id="311230"/>
    <lineage>
        <taxon>Bacteria</taxon>
        <taxon>Pseudomonadati</taxon>
        <taxon>Pseudomonadota</taxon>
        <taxon>Betaproteobacteria</taxon>
        <taxon>Burkholderiales</taxon>
        <taxon>Burkholderiaceae</taxon>
        <taxon>Paraburkholderia</taxon>
    </lineage>
</organism>
<evidence type="ECO:0000313" key="1">
    <source>
        <dbReference type="EMBL" id="BCZ84495.1"/>
    </source>
</evidence>
<sequence length="143" mass="15638">MTLLVDLNGVGNTYRLCFVRAPWAYLTRIDLDLQCGDAWDKAPYQSHAQLPYAASPDQILKVAFDGPLFPPEAGRNGHARSVLELNAGTWPWLRTEGYFHGPQIHIMAGVTLRKFNELVALAGGSVYAPIGWGELPGVPAHLA</sequence>
<reference evidence="1 2" key="1">
    <citation type="journal article" date="2022" name="Front. Microbiol.">
        <title>Identification and characterization of a novel class of self-sufficient cytochrome P450 hydroxylase involved in cyclohexanecarboxylate degradation in Paraburkholderia terrae strain KU-64.</title>
        <authorList>
            <person name="Yamamoto T."/>
            <person name="Hasegawa Y."/>
            <person name="Iwaki H."/>
        </authorList>
    </citation>
    <scope>NUCLEOTIDE SEQUENCE [LARGE SCALE GENOMIC DNA]</scope>
    <source>
        <strain evidence="1 2">KU-64</strain>
    </source>
</reference>
<proteinExistence type="predicted"/>
<dbReference type="EMBL" id="AP024958">
    <property type="protein sequence ID" value="BCZ84495.1"/>
    <property type="molecule type" value="Genomic_DNA"/>
</dbReference>
<name>A0ABM7U0C9_9BURK</name>
<accession>A0ABM7U0C9</accession>